<dbReference type="Pfam" id="PF04234">
    <property type="entry name" value="CopC"/>
    <property type="match status" value="1"/>
</dbReference>
<dbReference type="GO" id="GO:0006825">
    <property type="term" value="P:copper ion transport"/>
    <property type="evidence" value="ECO:0007669"/>
    <property type="project" value="InterPro"/>
</dbReference>
<feature type="chain" id="PRO_5022759029" evidence="10">
    <location>
        <begin position="30"/>
        <end position="546"/>
    </location>
</feature>
<feature type="transmembrane region" description="Helical" evidence="9">
    <location>
        <begin position="403"/>
        <end position="426"/>
    </location>
</feature>
<keyword evidence="4" id="KW-0479">Metal-binding</keyword>
<dbReference type="AlphaFoldDB" id="A0A5B1LD73"/>
<dbReference type="PANTHER" id="PTHR34820">
    <property type="entry name" value="INNER MEMBRANE PROTEIN YEBZ"/>
    <property type="match status" value="1"/>
</dbReference>
<gene>
    <name evidence="13" type="ORF">F0U44_09345</name>
</gene>
<dbReference type="GO" id="GO:0005886">
    <property type="term" value="C:plasma membrane"/>
    <property type="evidence" value="ECO:0007669"/>
    <property type="project" value="UniProtKB-SubCell"/>
</dbReference>
<dbReference type="RefSeq" id="WP_149728031.1">
    <property type="nucleotide sequence ID" value="NZ_VUJV01000003.1"/>
</dbReference>
<evidence type="ECO:0000259" key="11">
    <source>
        <dbReference type="Pfam" id="PF04234"/>
    </source>
</evidence>
<sequence>MNQMRRALAAVLLAGALMGLAAAPASAHASLVSSDPAEGEVLAEAPEQVTLTFDEPVTVVDDGVKAYDAAGDPLDIDAAARDEVVTAELPGGLDDGTYVVVWRVVSSDGHPITGSVTFHIGAPSPSVSPPHDLPQTDDTTMRAVASAVQALSYITLLLAGGLTIFLSWTSRGVRLREEVRRRLVRLLRAASVVAVAVAAVAVPLSGAYQRGAGLGGLFEGASFDPTLVGDDITVLLLQAVGLGLAALLAGRPTPSLTGDIGAGLAVWSPALVGHTRAYEPASLLVLTDALHLSAGAVWLGGLVGLAVALPSLAGREGDGALLLSRFSTVAAGLLAVLAAAGTLLGWRILGSWSALVDTTYGRLLLVKVGLALVVLGIAAWNRYGLLPRVSDGAHEARRRTTHLVGKVVLVEAALLVAILGVTGFLVEQPPRAEATTVPATTGAKVARVTVDDLQVLAVLDDIDGRRRGLTIQVQDLAGEPVDLHARPVVSVRNTDVDLGSVPVAPTGTGTFRAVVTFPAPGEWEVQVSLKIDEFDNPVTALSVSVE</sequence>
<dbReference type="PROSITE" id="PS51318">
    <property type="entry name" value="TAT"/>
    <property type="match status" value="1"/>
</dbReference>
<accession>A0A5B1LD73</accession>
<dbReference type="InterPro" id="IPR007348">
    <property type="entry name" value="CopC_dom"/>
</dbReference>
<evidence type="ECO:0000256" key="8">
    <source>
        <dbReference type="ARBA" id="ARBA00023136"/>
    </source>
</evidence>
<dbReference type="GO" id="GO:0046688">
    <property type="term" value="P:response to copper ion"/>
    <property type="evidence" value="ECO:0007669"/>
    <property type="project" value="InterPro"/>
</dbReference>
<feature type="transmembrane region" description="Helical" evidence="9">
    <location>
        <begin position="326"/>
        <end position="348"/>
    </location>
</feature>
<dbReference type="InterPro" id="IPR032694">
    <property type="entry name" value="CopC/D"/>
</dbReference>
<evidence type="ECO:0000256" key="2">
    <source>
        <dbReference type="ARBA" id="ARBA00022475"/>
    </source>
</evidence>
<dbReference type="InterPro" id="IPR014756">
    <property type="entry name" value="Ig_E-set"/>
</dbReference>
<keyword evidence="8 9" id="KW-0472">Membrane</keyword>
<evidence type="ECO:0000313" key="13">
    <source>
        <dbReference type="EMBL" id="KAA1418691.1"/>
    </source>
</evidence>
<feature type="signal peptide" evidence="10">
    <location>
        <begin position="1"/>
        <end position="29"/>
    </location>
</feature>
<feature type="transmembrane region" description="Helical" evidence="9">
    <location>
        <begin position="150"/>
        <end position="168"/>
    </location>
</feature>
<dbReference type="EMBL" id="VUJV01000003">
    <property type="protein sequence ID" value="KAA1418691.1"/>
    <property type="molecule type" value="Genomic_DNA"/>
</dbReference>
<evidence type="ECO:0000259" key="12">
    <source>
        <dbReference type="Pfam" id="PF05425"/>
    </source>
</evidence>
<evidence type="ECO:0000256" key="3">
    <source>
        <dbReference type="ARBA" id="ARBA00022692"/>
    </source>
</evidence>
<evidence type="ECO:0000256" key="5">
    <source>
        <dbReference type="ARBA" id="ARBA00022729"/>
    </source>
</evidence>
<dbReference type="Gene3D" id="2.60.40.1220">
    <property type="match status" value="1"/>
</dbReference>
<evidence type="ECO:0000256" key="7">
    <source>
        <dbReference type="ARBA" id="ARBA00023008"/>
    </source>
</evidence>
<name>A0A5B1LD73_9ACTN</name>
<keyword evidence="14" id="KW-1185">Reference proteome</keyword>
<feature type="transmembrane region" description="Helical" evidence="9">
    <location>
        <begin position="232"/>
        <end position="249"/>
    </location>
</feature>
<feature type="transmembrane region" description="Helical" evidence="9">
    <location>
        <begin position="189"/>
        <end position="208"/>
    </location>
</feature>
<dbReference type="InterPro" id="IPR008457">
    <property type="entry name" value="Cu-R_CopD_dom"/>
</dbReference>
<keyword evidence="3 9" id="KW-0812">Transmembrane</keyword>
<evidence type="ECO:0000256" key="10">
    <source>
        <dbReference type="SAM" id="SignalP"/>
    </source>
</evidence>
<proteinExistence type="predicted"/>
<comment type="caution">
    <text evidence="13">The sequence shown here is derived from an EMBL/GenBank/DDBJ whole genome shotgun (WGS) entry which is preliminary data.</text>
</comment>
<feature type="transmembrane region" description="Helical" evidence="9">
    <location>
        <begin position="360"/>
        <end position="383"/>
    </location>
</feature>
<dbReference type="GO" id="GO:0042597">
    <property type="term" value="C:periplasmic space"/>
    <property type="evidence" value="ECO:0007669"/>
    <property type="project" value="InterPro"/>
</dbReference>
<keyword evidence="6 9" id="KW-1133">Transmembrane helix</keyword>
<evidence type="ECO:0000313" key="14">
    <source>
        <dbReference type="Proteomes" id="UP000325003"/>
    </source>
</evidence>
<reference evidence="13 14" key="1">
    <citation type="submission" date="2019-09" db="EMBL/GenBank/DDBJ databases">
        <title>Nocardioides panacisoli sp. nov., isolated from the soil of a ginseng field.</title>
        <authorList>
            <person name="Cho C."/>
        </authorList>
    </citation>
    <scope>NUCLEOTIDE SEQUENCE [LARGE SCALE GENOMIC DNA]</scope>
    <source>
        <strain evidence="13 14">BN130099</strain>
    </source>
</reference>
<feature type="domain" description="Copper resistance protein D" evidence="12">
    <location>
        <begin position="322"/>
        <end position="425"/>
    </location>
</feature>
<keyword evidence="7" id="KW-0186">Copper</keyword>
<comment type="subcellular location">
    <subcellularLocation>
        <location evidence="1">Cell membrane</location>
        <topology evidence="1">Multi-pass membrane protein</topology>
    </subcellularLocation>
</comment>
<keyword evidence="5 10" id="KW-0732">Signal</keyword>
<protein>
    <submittedName>
        <fullName evidence="13">Copper resistance protein CopC</fullName>
    </submittedName>
</protein>
<keyword evidence="2" id="KW-1003">Cell membrane</keyword>
<feature type="domain" description="CopC" evidence="11">
    <location>
        <begin position="28"/>
        <end position="120"/>
    </location>
</feature>
<dbReference type="Proteomes" id="UP000325003">
    <property type="component" value="Unassembled WGS sequence"/>
</dbReference>
<feature type="transmembrane region" description="Helical" evidence="9">
    <location>
        <begin position="256"/>
        <end position="275"/>
    </location>
</feature>
<dbReference type="PANTHER" id="PTHR34820:SF4">
    <property type="entry name" value="INNER MEMBRANE PROTEIN YEBZ"/>
    <property type="match status" value="1"/>
</dbReference>
<dbReference type="Pfam" id="PF05425">
    <property type="entry name" value="CopD"/>
    <property type="match status" value="1"/>
</dbReference>
<reference evidence="13 14" key="2">
    <citation type="submission" date="2019-09" db="EMBL/GenBank/DDBJ databases">
        <authorList>
            <person name="Jin C."/>
        </authorList>
    </citation>
    <scope>NUCLEOTIDE SEQUENCE [LARGE SCALE GENOMIC DNA]</scope>
    <source>
        <strain evidence="13 14">BN130099</strain>
    </source>
</reference>
<evidence type="ECO:0000256" key="6">
    <source>
        <dbReference type="ARBA" id="ARBA00022989"/>
    </source>
</evidence>
<dbReference type="SUPFAM" id="SSF81296">
    <property type="entry name" value="E set domains"/>
    <property type="match status" value="1"/>
</dbReference>
<dbReference type="InterPro" id="IPR006311">
    <property type="entry name" value="TAT_signal"/>
</dbReference>
<dbReference type="GO" id="GO:0005507">
    <property type="term" value="F:copper ion binding"/>
    <property type="evidence" value="ECO:0007669"/>
    <property type="project" value="InterPro"/>
</dbReference>
<evidence type="ECO:0000256" key="1">
    <source>
        <dbReference type="ARBA" id="ARBA00004651"/>
    </source>
</evidence>
<evidence type="ECO:0000256" key="9">
    <source>
        <dbReference type="SAM" id="Phobius"/>
    </source>
</evidence>
<organism evidence="13 14">
    <name type="scientific">Nocardioides humilatus</name>
    <dbReference type="NCBI Taxonomy" id="2607660"/>
    <lineage>
        <taxon>Bacteria</taxon>
        <taxon>Bacillati</taxon>
        <taxon>Actinomycetota</taxon>
        <taxon>Actinomycetes</taxon>
        <taxon>Propionibacteriales</taxon>
        <taxon>Nocardioidaceae</taxon>
        <taxon>Nocardioides</taxon>
    </lineage>
</organism>
<feature type="transmembrane region" description="Helical" evidence="9">
    <location>
        <begin position="295"/>
        <end position="314"/>
    </location>
</feature>
<dbReference type="InterPro" id="IPR014755">
    <property type="entry name" value="Cu-Rt/internalin_Ig-like"/>
</dbReference>
<evidence type="ECO:0000256" key="4">
    <source>
        <dbReference type="ARBA" id="ARBA00022723"/>
    </source>
</evidence>